<dbReference type="Proteomes" id="UP001212997">
    <property type="component" value="Unassembled WGS sequence"/>
</dbReference>
<evidence type="ECO:0000313" key="1">
    <source>
        <dbReference type="EMBL" id="KAJ3481967.1"/>
    </source>
</evidence>
<organism evidence="1 2">
    <name type="scientific">Meripilus lineatus</name>
    <dbReference type="NCBI Taxonomy" id="2056292"/>
    <lineage>
        <taxon>Eukaryota</taxon>
        <taxon>Fungi</taxon>
        <taxon>Dikarya</taxon>
        <taxon>Basidiomycota</taxon>
        <taxon>Agaricomycotina</taxon>
        <taxon>Agaricomycetes</taxon>
        <taxon>Polyporales</taxon>
        <taxon>Meripilaceae</taxon>
        <taxon>Meripilus</taxon>
    </lineage>
</organism>
<dbReference type="AlphaFoldDB" id="A0AAD5YD33"/>
<gene>
    <name evidence="1" type="ORF">NLI96_g7299</name>
</gene>
<name>A0AAD5YD33_9APHY</name>
<proteinExistence type="predicted"/>
<sequence>MQASIPMDLPQELINLIIDFVAAGESTWDFTVSPESLEACSLTCRAWRDRSQYHIHREKMILFSFDYRNLPKVLLHPPRILQMIRHIVLEFAGTTHNYPSQEEWNLISKFTNLRALSLHGSEIPSGVNQDNLKPLEAPFNNVTNLQLLLCTFQNSSDFLSFVAAFPRVQILSLSDVRLIDTVNLRVIPSNAPQPTLRELSIFEPVFYGVPFFELCGCWLSALPVEVLRTVKLEVLIDRKAPCVSLQPIFQALGPHLHHLAIDSEVRIRVNELPALKYCTSLRTLQINQQSYAWSLSLVILKSIHASTISDVTIRFMAKSYFATDGRLFSSIDETLSQTRFRDTQTVNLVLYGDDTLTPRSIQKLKGKFPTLASKLLFKFEF</sequence>
<evidence type="ECO:0000313" key="2">
    <source>
        <dbReference type="Proteomes" id="UP001212997"/>
    </source>
</evidence>
<accession>A0AAD5YD33</accession>
<dbReference type="EMBL" id="JANAWD010000295">
    <property type="protein sequence ID" value="KAJ3481967.1"/>
    <property type="molecule type" value="Genomic_DNA"/>
</dbReference>
<dbReference type="SUPFAM" id="SSF52058">
    <property type="entry name" value="L domain-like"/>
    <property type="match status" value="1"/>
</dbReference>
<reference evidence="1" key="1">
    <citation type="submission" date="2022-07" db="EMBL/GenBank/DDBJ databases">
        <title>Genome Sequence of Physisporinus lineatus.</title>
        <authorList>
            <person name="Buettner E."/>
        </authorList>
    </citation>
    <scope>NUCLEOTIDE SEQUENCE</scope>
    <source>
        <strain evidence="1">VT162</strain>
    </source>
</reference>
<dbReference type="Gene3D" id="3.80.10.10">
    <property type="entry name" value="Ribonuclease Inhibitor"/>
    <property type="match status" value="1"/>
</dbReference>
<protein>
    <recommendedName>
        <fullName evidence="3">F-box domain-containing protein</fullName>
    </recommendedName>
</protein>
<comment type="caution">
    <text evidence="1">The sequence shown here is derived from an EMBL/GenBank/DDBJ whole genome shotgun (WGS) entry which is preliminary data.</text>
</comment>
<dbReference type="InterPro" id="IPR032675">
    <property type="entry name" value="LRR_dom_sf"/>
</dbReference>
<keyword evidence="2" id="KW-1185">Reference proteome</keyword>
<evidence type="ECO:0008006" key="3">
    <source>
        <dbReference type="Google" id="ProtNLM"/>
    </source>
</evidence>